<comment type="subcellular location">
    <subcellularLocation>
        <location evidence="1">Cell projection</location>
        <location evidence="1">Cilium</location>
    </subcellularLocation>
    <subcellularLocation>
        <location evidence="2">Cytoplasm</location>
    </subcellularLocation>
</comment>
<dbReference type="Proteomes" id="UP001318040">
    <property type="component" value="Chromosome 19"/>
</dbReference>
<evidence type="ECO:0000313" key="10">
    <source>
        <dbReference type="Proteomes" id="UP001318040"/>
    </source>
</evidence>
<feature type="coiled-coil region" evidence="6">
    <location>
        <begin position="67"/>
        <end position="94"/>
    </location>
</feature>
<dbReference type="Pfam" id="PF23277">
    <property type="entry name" value="Ig_Dlec1_1"/>
    <property type="match status" value="1"/>
</dbReference>
<feature type="region of interest" description="Disordered" evidence="7">
    <location>
        <begin position="1281"/>
        <end position="1300"/>
    </location>
</feature>
<feature type="compositionally biased region" description="Low complexity" evidence="7">
    <location>
        <begin position="199"/>
        <end position="212"/>
    </location>
</feature>
<feature type="domain" description="HYDIN/VesB/CFA65-like Ig-like" evidence="8">
    <location>
        <begin position="1563"/>
        <end position="1638"/>
    </location>
</feature>
<evidence type="ECO:0000259" key="8">
    <source>
        <dbReference type="Pfam" id="PF22544"/>
    </source>
</evidence>
<feature type="compositionally biased region" description="Basic and acidic residues" evidence="7">
    <location>
        <begin position="242"/>
        <end position="253"/>
    </location>
</feature>
<dbReference type="Gene3D" id="2.60.40.10">
    <property type="entry name" value="Immunoglobulins"/>
    <property type="match status" value="8"/>
</dbReference>
<dbReference type="GO" id="GO:0005929">
    <property type="term" value="C:cilium"/>
    <property type="evidence" value="ECO:0007669"/>
    <property type="project" value="UniProtKB-SubCell"/>
</dbReference>
<keyword evidence="4" id="KW-0969">Cilium</keyword>
<dbReference type="PANTHER" id="PTHR46348:SF1">
    <property type="entry name" value="DELETED IN LUNG AND ESOPHAGEAL CANCER PROTEIN 1"/>
    <property type="match status" value="1"/>
</dbReference>
<evidence type="ECO:0000256" key="6">
    <source>
        <dbReference type="SAM" id="Coils"/>
    </source>
</evidence>
<evidence type="ECO:0000256" key="3">
    <source>
        <dbReference type="ARBA" id="ARBA00022490"/>
    </source>
</evidence>
<keyword evidence="6" id="KW-0175">Coiled coil</keyword>
<dbReference type="CTD" id="9940"/>
<dbReference type="Pfam" id="PF23316">
    <property type="entry name" value="Ig_DLEC1_6th"/>
    <property type="match status" value="1"/>
</dbReference>
<dbReference type="GO" id="GO:0008285">
    <property type="term" value="P:negative regulation of cell population proliferation"/>
    <property type="evidence" value="ECO:0007669"/>
    <property type="project" value="InterPro"/>
</dbReference>
<dbReference type="Pfam" id="PF22544">
    <property type="entry name" value="HYDIN_VesB_CFA65-like_Ig"/>
    <property type="match status" value="2"/>
</dbReference>
<evidence type="ECO:0000259" key="9">
    <source>
        <dbReference type="Pfam" id="PF23277"/>
    </source>
</evidence>
<accession>A0AAJ7T8J8</accession>
<proteinExistence type="predicted"/>
<feature type="domain" description="Deleted in lung and esophageal cancer protein 1 Ig-like" evidence="9">
    <location>
        <begin position="297"/>
        <end position="384"/>
    </location>
</feature>
<dbReference type="InterPro" id="IPR013783">
    <property type="entry name" value="Ig-like_fold"/>
</dbReference>
<feature type="domain" description="HYDIN/VesB/CFA65-like Ig-like" evidence="8">
    <location>
        <begin position="400"/>
        <end position="509"/>
    </location>
</feature>
<dbReference type="GO" id="GO:0005737">
    <property type="term" value="C:cytoplasm"/>
    <property type="evidence" value="ECO:0007669"/>
    <property type="project" value="UniProtKB-SubCell"/>
</dbReference>
<name>A0AAJ7T8J8_PETMA</name>
<evidence type="ECO:0000256" key="1">
    <source>
        <dbReference type="ARBA" id="ARBA00004138"/>
    </source>
</evidence>
<gene>
    <name evidence="11" type="primary">DLEC1</name>
</gene>
<dbReference type="PANTHER" id="PTHR46348">
    <property type="entry name" value="DELETED IN LUNG AND ESOPHAGEAL CANCER PROTEIN 1"/>
    <property type="match status" value="1"/>
</dbReference>
<dbReference type="InterPro" id="IPR059041">
    <property type="entry name" value="Ig_DLEC1_1"/>
</dbReference>
<feature type="compositionally biased region" description="Polar residues" evidence="7">
    <location>
        <begin position="1472"/>
        <end position="1486"/>
    </location>
</feature>
<evidence type="ECO:0000313" key="11">
    <source>
        <dbReference type="RefSeq" id="XP_032813235.1"/>
    </source>
</evidence>
<organism evidence="10 11">
    <name type="scientific">Petromyzon marinus</name>
    <name type="common">Sea lamprey</name>
    <dbReference type="NCBI Taxonomy" id="7757"/>
    <lineage>
        <taxon>Eukaryota</taxon>
        <taxon>Metazoa</taxon>
        <taxon>Chordata</taxon>
        <taxon>Craniata</taxon>
        <taxon>Vertebrata</taxon>
        <taxon>Cyclostomata</taxon>
        <taxon>Hyperoartia</taxon>
        <taxon>Petromyzontiformes</taxon>
        <taxon>Petromyzontidae</taxon>
        <taxon>Petromyzon</taxon>
    </lineage>
</organism>
<dbReference type="RefSeq" id="XP_032813235.1">
    <property type="nucleotide sequence ID" value="XM_032957344.1"/>
</dbReference>
<feature type="region of interest" description="Disordered" evidence="7">
    <location>
        <begin position="178"/>
        <end position="285"/>
    </location>
</feature>
<evidence type="ECO:0000256" key="5">
    <source>
        <dbReference type="ARBA" id="ARBA00023273"/>
    </source>
</evidence>
<keyword evidence="3" id="KW-0963">Cytoplasm</keyword>
<evidence type="ECO:0000256" key="4">
    <source>
        <dbReference type="ARBA" id="ARBA00023069"/>
    </source>
</evidence>
<dbReference type="KEGG" id="pmrn:116943959"/>
<reference evidence="11" key="1">
    <citation type="submission" date="2025-08" db="UniProtKB">
        <authorList>
            <consortium name="RefSeq"/>
        </authorList>
    </citation>
    <scope>IDENTIFICATION</scope>
    <source>
        <tissue evidence="11">Sperm</tissue>
    </source>
</reference>
<keyword evidence="10" id="KW-1185">Reference proteome</keyword>
<dbReference type="InterPro" id="IPR033304">
    <property type="entry name" value="DLEC1"/>
</dbReference>
<protein>
    <submittedName>
        <fullName evidence="11">Deleted in lung and esophageal cancer protein 1</fullName>
    </submittedName>
</protein>
<keyword evidence="5" id="KW-0966">Cell projection</keyword>
<dbReference type="GO" id="GO:0015631">
    <property type="term" value="F:tubulin binding"/>
    <property type="evidence" value="ECO:0007669"/>
    <property type="project" value="TreeGrafter"/>
</dbReference>
<dbReference type="InterPro" id="IPR053879">
    <property type="entry name" value="HYDIN_VesB_CFA65-like_Ig"/>
</dbReference>
<evidence type="ECO:0000256" key="7">
    <source>
        <dbReference type="SAM" id="MobiDB-lite"/>
    </source>
</evidence>
<sequence>MADVVEESANPASFEPSLAKAKPSVLSNQDISHILTGIFGGLYSAEVIGRDMAASLDRSAGGPKPYHQRYVQKLRKLREQYKERMDEADMLERHVIEARARAAADQEVAESHDSTGGLIPAPARLRYCADSDLLRKHKLISPADYHVDPAPLTRAPRARATPHFMAETVAFSKRVSNSPVDGVYSEDTTPRQKPAAIAQSLSEQSLTTLSSEPEGRRRPQKPCSKSQWLGEVGKRQQGLQAVEREQERQKPEAAGRTGPQNFLLNPRHLPPEDPRSGRSLIAQRHQSSSPENLLPLFIANPPVVLFTDFVVGQMYETTVELRNVTSVSRHLRVLPPSTPYFSIGLGRFPSESGCVAPGMSCSYSVRFAPDSLADVDDFLLVETQAEHTLLVPIQARRPPPILTLPPVLDVGPCLVGGGKVVEFLCHNAGPGGGRFCVMPRHRWPATNFRSVVSVGAVSLPPFEVQPVFFELLPGEATILEVTFSPTTLGTFTQEFTVVCDNCQVKHFTIAGEGQVAGVQLTWVEGGAAEPALGELTDAMAHVLLRLGPLHPFGNASKQIVVQSTADVGLLFSWRVVKPNLRAPASPDDAVGAVEPAELEYHLHAHSGFSVSPEHGTLEPHGQHTFTISFGPTKPKRYHSVLHLVLRDVPEIPASQQPSTVHAAQGQGVTDVIVLEVEVKGESEPFRVLLDPPAVCLPGDVYVGHPTYRPFQLRNVSAATMRFHWDQMMEPHQVEVKPSEGEVEAGGSVCCEVCVVGKAPGRLAHALLCHIEHQQEPIALHIQATFKGPELLVETPTLDLGLVRLGDSAEARLRLRNPGQVPVRWRLAAAPAGLVAAPGCGELAPRARSEAVLTFRPERCLTLQAHMELQVEGGESRPVMLCAEVQSPRVCLLNSGLQLSEVYLGVVVTETVSLLNQTLLATTYSWGQLCGPQAQSCSVRATPASGSIGPREKVDVSVAFTALTMDELRDLVLPCSVAGMDEPLLLLVQARAQGLHVTFSTPGSGASAPNAATGVSSVQIPSEELLLDFGSEVRLGDFVTRTLVMTNQTAIEAAFHVRVEHFSGAPPPTPSGLAARSTRMDSSLLLTKALNKASMARKPPSKRQAEVREGALLAGRGAAFTCEPSAGTLAAFSRQEVAVTAVSDMWGHYRDRLLCQVGDLEPVEVPVRMSVHGCPLHLQLTGLLKDPSTRPIVRFGTHVSGGDTVSRSLRINNTSPFAVRVDWESYNVESQDGRLLDLLLCYGQPFPLRDADGNELLATEAAVPSERRGPTPWVERFTLDEEDDISAPSSPESVEKDVAEGAPARRDIIKVRLREHEGMESDFPYCITPSQMVVPARGHATVGVSFTPLLLTDIESRAECAGFVLGYLSLDQQDVVCVPEKVDRPHGYEVPPFRVDLQAFVRQAMLTVQMDVDEGDRGLKFHAEASDLIKDGKVERESVQTQRMALRNEVGTALSFRLQTSGNFALVQPALPGQQSPAARPQHTTPSDGGESADTITLMPQHSLQVEVGFQLSPELLEERRGGELTLRVQGQLTVHYSNRTQQSVPLEAFVYMPCLELRVPEGALHFGPCLVGQRRARLATIVNRGAARGHWSAHVQSKSGEENGSFEVSPGNGTLAPHGSTQLQVSFTARKPAESHAELCVLGLLGEQPPSIGLSGSGSFDGKHEALRNT</sequence>
<feature type="region of interest" description="Disordered" evidence="7">
    <location>
        <begin position="1471"/>
        <end position="1494"/>
    </location>
</feature>
<dbReference type="NCBIfam" id="NF012200">
    <property type="entry name" value="choice_anch_D"/>
    <property type="match status" value="1"/>
</dbReference>
<feature type="region of interest" description="Disordered" evidence="7">
    <location>
        <begin position="1594"/>
        <end position="1619"/>
    </location>
</feature>
<evidence type="ECO:0000256" key="2">
    <source>
        <dbReference type="ARBA" id="ARBA00004496"/>
    </source>
</evidence>